<sequence length="178" mass="20141">MESYGKNIMPCAACKLLRRRCTKDCIFLPYFPPCEPQKFAAVHRVFGASNISKMLRQEIPVHDRGDAAISLVYEATTRLKEPVYGCAGLISSLQMQILQLQSELNEALAETVTLKTQLANALSIIISSQEGYQLNHITEKNNYNLIDYQQLRECNINENASYTRLLDLPVTDSDLKHM</sequence>
<evidence type="ECO:0000256" key="1">
    <source>
        <dbReference type="ARBA" id="ARBA00005474"/>
    </source>
</evidence>
<proteinExistence type="inferred from homology"/>
<evidence type="ECO:0000313" key="5">
    <source>
        <dbReference type="Proteomes" id="UP000594638"/>
    </source>
</evidence>
<dbReference type="AlphaFoldDB" id="A0A8S0UTN7"/>
<dbReference type="Proteomes" id="UP000594638">
    <property type="component" value="Unassembled WGS sequence"/>
</dbReference>
<dbReference type="Pfam" id="PF03195">
    <property type="entry name" value="LOB"/>
    <property type="match status" value="1"/>
</dbReference>
<dbReference type="PROSITE" id="PS50891">
    <property type="entry name" value="LOB"/>
    <property type="match status" value="1"/>
</dbReference>
<evidence type="ECO:0000313" key="4">
    <source>
        <dbReference type="EMBL" id="CAA3022441.1"/>
    </source>
</evidence>
<name>A0A8S0UTN7_OLEEU</name>
<dbReference type="PANTHER" id="PTHR31301">
    <property type="entry name" value="LOB DOMAIN-CONTAINING PROTEIN 4-RELATED"/>
    <property type="match status" value="1"/>
</dbReference>
<keyword evidence="2" id="KW-0175">Coiled coil</keyword>
<dbReference type="PANTHER" id="PTHR31301:SF95">
    <property type="entry name" value="LOB DOMAIN-CONTAINING PROTEIN 3-LIKE"/>
    <property type="match status" value="1"/>
</dbReference>
<reference evidence="4 5" key="1">
    <citation type="submission" date="2019-12" db="EMBL/GenBank/DDBJ databases">
        <authorList>
            <person name="Alioto T."/>
            <person name="Alioto T."/>
            <person name="Gomez Garrido J."/>
        </authorList>
    </citation>
    <scope>NUCLEOTIDE SEQUENCE [LARGE SCALE GENOMIC DNA]</scope>
</reference>
<organism evidence="4 5">
    <name type="scientific">Olea europaea subsp. europaea</name>
    <dbReference type="NCBI Taxonomy" id="158383"/>
    <lineage>
        <taxon>Eukaryota</taxon>
        <taxon>Viridiplantae</taxon>
        <taxon>Streptophyta</taxon>
        <taxon>Embryophyta</taxon>
        <taxon>Tracheophyta</taxon>
        <taxon>Spermatophyta</taxon>
        <taxon>Magnoliopsida</taxon>
        <taxon>eudicotyledons</taxon>
        <taxon>Gunneridae</taxon>
        <taxon>Pentapetalae</taxon>
        <taxon>asterids</taxon>
        <taxon>lamiids</taxon>
        <taxon>Lamiales</taxon>
        <taxon>Oleaceae</taxon>
        <taxon>Oleeae</taxon>
        <taxon>Olea</taxon>
    </lineage>
</organism>
<feature type="coiled-coil region" evidence="2">
    <location>
        <begin position="90"/>
        <end position="117"/>
    </location>
</feature>
<accession>A0A8S0UTN7</accession>
<dbReference type="OrthoDB" id="1931225at2759"/>
<comment type="similarity">
    <text evidence="1">Belongs to the LOB domain-containing protein family.</text>
</comment>
<gene>
    <name evidence="4" type="ORF">OLEA9_A077313</name>
</gene>
<protein>
    <recommendedName>
        <fullName evidence="3">LOB domain-containing protein</fullName>
    </recommendedName>
</protein>
<evidence type="ECO:0000256" key="2">
    <source>
        <dbReference type="SAM" id="Coils"/>
    </source>
</evidence>
<comment type="caution">
    <text evidence="4">The sequence shown here is derived from an EMBL/GenBank/DDBJ whole genome shotgun (WGS) entry which is preliminary data.</text>
</comment>
<evidence type="ECO:0000259" key="3">
    <source>
        <dbReference type="PROSITE" id="PS50891"/>
    </source>
</evidence>
<dbReference type="Gramene" id="OE9A077313T1">
    <property type="protein sequence ID" value="OE9A077313C1"/>
    <property type="gene ID" value="OE9A077313"/>
</dbReference>
<feature type="domain" description="LOB" evidence="3">
    <location>
        <begin position="9"/>
        <end position="111"/>
    </location>
</feature>
<keyword evidence="5" id="KW-1185">Reference proteome</keyword>
<dbReference type="InterPro" id="IPR004883">
    <property type="entry name" value="LOB"/>
</dbReference>
<dbReference type="EMBL" id="CACTIH010009069">
    <property type="protein sequence ID" value="CAA3022441.1"/>
    <property type="molecule type" value="Genomic_DNA"/>
</dbReference>